<reference evidence="1 2" key="1">
    <citation type="journal article" date="2018" name="Front. Plant Sci.">
        <title>Red Clover (Trifolium pratense) and Zigzag Clover (T. medium) - A Picture of Genomic Similarities and Differences.</title>
        <authorList>
            <person name="Dluhosova J."/>
            <person name="Istvanek J."/>
            <person name="Nedelnik J."/>
            <person name="Repkova J."/>
        </authorList>
    </citation>
    <scope>NUCLEOTIDE SEQUENCE [LARGE SCALE GENOMIC DNA]</scope>
    <source>
        <strain evidence="2">cv. 10/8</strain>
        <tissue evidence="1">Leaf</tissue>
    </source>
</reference>
<evidence type="ECO:0000313" key="1">
    <source>
        <dbReference type="EMBL" id="MCI20835.1"/>
    </source>
</evidence>
<evidence type="ECO:0000313" key="2">
    <source>
        <dbReference type="Proteomes" id="UP000265520"/>
    </source>
</evidence>
<keyword evidence="2" id="KW-1185">Reference proteome</keyword>
<comment type="caution">
    <text evidence="1">The sequence shown here is derived from an EMBL/GenBank/DDBJ whole genome shotgun (WGS) entry which is preliminary data.</text>
</comment>
<name>A0A392QC36_9FABA</name>
<proteinExistence type="predicted"/>
<dbReference type="AlphaFoldDB" id="A0A392QC36"/>
<dbReference type="Proteomes" id="UP000265520">
    <property type="component" value="Unassembled WGS sequence"/>
</dbReference>
<accession>A0A392QC36</accession>
<organism evidence="1 2">
    <name type="scientific">Trifolium medium</name>
    <dbReference type="NCBI Taxonomy" id="97028"/>
    <lineage>
        <taxon>Eukaryota</taxon>
        <taxon>Viridiplantae</taxon>
        <taxon>Streptophyta</taxon>
        <taxon>Embryophyta</taxon>
        <taxon>Tracheophyta</taxon>
        <taxon>Spermatophyta</taxon>
        <taxon>Magnoliopsida</taxon>
        <taxon>eudicotyledons</taxon>
        <taxon>Gunneridae</taxon>
        <taxon>Pentapetalae</taxon>
        <taxon>rosids</taxon>
        <taxon>fabids</taxon>
        <taxon>Fabales</taxon>
        <taxon>Fabaceae</taxon>
        <taxon>Papilionoideae</taxon>
        <taxon>50 kb inversion clade</taxon>
        <taxon>NPAAA clade</taxon>
        <taxon>Hologalegina</taxon>
        <taxon>IRL clade</taxon>
        <taxon>Trifolieae</taxon>
        <taxon>Trifolium</taxon>
    </lineage>
</organism>
<sequence length="105" mass="11540">MRSLEKDRYSKSLLGHTSSTYILLPSLRVSNGSLETEESSGARELSIGYSLVSLSLFNDEPIEADFELLDVEPRISSEPEQPLPPGVSYNPTLFSRSNSTIQFGG</sequence>
<dbReference type="EMBL" id="LXQA010121903">
    <property type="protein sequence ID" value="MCI20835.1"/>
    <property type="molecule type" value="Genomic_DNA"/>
</dbReference>
<protein>
    <submittedName>
        <fullName evidence="1">Uncharacterized protein</fullName>
    </submittedName>
</protein>